<dbReference type="Proteomes" id="UP000295509">
    <property type="component" value="Unassembled WGS sequence"/>
</dbReference>
<evidence type="ECO:0000313" key="2">
    <source>
        <dbReference type="Proteomes" id="UP000295509"/>
    </source>
</evidence>
<evidence type="ECO:0000313" key="1">
    <source>
        <dbReference type="EMBL" id="TDY42492.1"/>
    </source>
</evidence>
<dbReference type="Pfam" id="PF11811">
    <property type="entry name" value="DUF3331"/>
    <property type="match status" value="1"/>
</dbReference>
<sequence length="137" mass="14575">MSDVARCDPWSQTLGLLSSLSQGATGLPRPRRLKSCAPRAPSADSCTGTARLVERVGERLLTVSWSDPTSCCYPDQPWVVAIARRDGVCALSGQVISYGDPIFRPRAAKLMPTNSQAMMLASAVNAVMPAPAPGCWL</sequence>
<dbReference type="OrthoDB" id="9152922at2"/>
<dbReference type="RefSeq" id="WP_134195383.1">
    <property type="nucleotide sequence ID" value="NZ_JBHLUW010000037.1"/>
</dbReference>
<comment type="caution">
    <text evidence="1">The sequence shown here is derived from an EMBL/GenBank/DDBJ whole genome shotgun (WGS) entry which is preliminary data.</text>
</comment>
<reference evidence="1 2" key="1">
    <citation type="submission" date="2019-03" db="EMBL/GenBank/DDBJ databases">
        <title>Genomic Encyclopedia of Type Strains, Phase III (KMG-III): the genomes of soil and plant-associated and newly described type strains.</title>
        <authorList>
            <person name="Whitman W."/>
        </authorList>
    </citation>
    <scope>NUCLEOTIDE SEQUENCE [LARGE SCALE GENOMIC DNA]</scope>
    <source>
        <strain evidence="1 2">LMG 29544</strain>
    </source>
</reference>
<accession>A0A4R8LH75</accession>
<dbReference type="InterPro" id="IPR021769">
    <property type="entry name" value="DUF3331"/>
</dbReference>
<dbReference type="EMBL" id="SORE01000021">
    <property type="protein sequence ID" value="TDY42492.1"/>
    <property type="molecule type" value="Genomic_DNA"/>
</dbReference>
<dbReference type="AlphaFoldDB" id="A0A4R8LH75"/>
<protein>
    <submittedName>
        <fullName evidence="1">Uncharacterized protein DUF3331</fullName>
    </submittedName>
</protein>
<name>A0A4R8LH75_9BURK</name>
<keyword evidence="2" id="KW-1185">Reference proteome</keyword>
<organism evidence="1 2">
    <name type="scientific">Paraburkholderia rhizosphaerae</name>
    <dbReference type="NCBI Taxonomy" id="480658"/>
    <lineage>
        <taxon>Bacteria</taxon>
        <taxon>Pseudomonadati</taxon>
        <taxon>Pseudomonadota</taxon>
        <taxon>Betaproteobacteria</taxon>
        <taxon>Burkholderiales</taxon>
        <taxon>Burkholderiaceae</taxon>
        <taxon>Paraburkholderia</taxon>
    </lineage>
</organism>
<proteinExistence type="predicted"/>
<gene>
    <name evidence="1" type="ORF">BX592_12163</name>
</gene>